<name>A0A8S1R989_9CILI</name>
<evidence type="ECO:0000313" key="1">
    <source>
        <dbReference type="EMBL" id="CAD8123475.1"/>
    </source>
</evidence>
<proteinExistence type="predicted"/>
<evidence type="ECO:0000313" key="2">
    <source>
        <dbReference type="Proteomes" id="UP000692954"/>
    </source>
</evidence>
<comment type="caution">
    <text evidence="1">The sequence shown here is derived from an EMBL/GenBank/DDBJ whole genome shotgun (WGS) entry which is preliminary data.</text>
</comment>
<protein>
    <submittedName>
        <fullName evidence="1">Uncharacterized protein</fullName>
    </submittedName>
</protein>
<sequence>MVYLHNLLFREHIHLSLMNSNKAIHLTTNSLRCCCQDYNIKYFNQCKISFGGLNQSTPKIINTKFHPNSIQHNFLNSQTMYSNFCMVQVHIFFCLNSISIIQYCNYFHMNIHEIMNIHINQ</sequence>
<reference evidence="1" key="1">
    <citation type="submission" date="2021-01" db="EMBL/GenBank/DDBJ databases">
        <authorList>
            <consortium name="Genoscope - CEA"/>
            <person name="William W."/>
        </authorList>
    </citation>
    <scope>NUCLEOTIDE SEQUENCE</scope>
</reference>
<dbReference type="AlphaFoldDB" id="A0A8S1R989"/>
<keyword evidence="2" id="KW-1185">Reference proteome</keyword>
<gene>
    <name evidence="1" type="ORF">PSON_ATCC_30995.1.T1450021</name>
</gene>
<dbReference type="Proteomes" id="UP000692954">
    <property type="component" value="Unassembled WGS sequence"/>
</dbReference>
<organism evidence="1 2">
    <name type="scientific">Paramecium sonneborni</name>
    <dbReference type="NCBI Taxonomy" id="65129"/>
    <lineage>
        <taxon>Eukaryota</taxon>
        <taxon>Sar</taxon>
        <taxon>Alveolata</taxon>
        <taxon>Ciliophora</taxon>
        <taxon>Intramacronucleata</taxon>
        <taxon>Oligohymenophorea</taxon>
        <taxon>Peniculida</taxon>
        <taxon>Parameciidae</taxon>
        <taxon>Paramecium</taxon>
    </lineage>
</organism>
<dbReference type="EMBL" id="CAJJDN010000145">
    <property type="protein sequence ID" value="CAD8123475.1"/>
    <property type="molecule type" value="Genomic_DNA"/>
</dbReference>
<accession>A0A8S1R989</accession>